<sequence>MKRFAKIFLRALKGAGVIFALGFGVALLLGGGLSAWHNDGRRIDWRTMPRRSAGLAPDPKKHVDTAIVQVYVAPTYGWRGYVAVHPWLIYKRAGQTAFTRYEVIGWGGGSVVKRNADLPDAFWAGKRPRLLIEHRGAGVEAMINRIEAAVRSYPYPREYRSYPGPNSNTFIAHIGRETPALALDLPANAIGKDYRPLAHPFGRSPSGSGGQVSLLGMLGLSVGPEEGFEANVLGLNFGIDVRPLGLRLPFAGRLP</sequence>
<evidence type="ECO:0000259" key="1">
    <source>
        <dbReference type="PROSITE" id="PS50206"/>
    </source>
</evidence>
<comment type="caution">
    <text evidence="2">The sequence shown here is derived from an EMBL/GenBank/DDBJ whole genome shotgun (WGS) entry which is preliminary data.</text>
</comment>
<dbReference type="InterPro" id="IPR001763">
    <property type="entry name" value="Rhodanese-like_dom"/>
</dbReference>
<keyword evidence="3" id="KW-1185">Reference proteome</keyword>
<dbReference type="PROSITE" id="PS50206">
    <property type="entry name" value="RHODANESE_3"/>
    <property type="match status" value="1"/>
</dbReference>
<name>A0ABV4UGU1_9RHOO</name>
<evidence type="ECO:0000313" key="2">
    <source>
        <dbReference type="EMBL" id="MFA9950858.1"/>
    </source>
</evidence>
<evidence type="ECO:0000313" key="3">
    <source>
        <dbReference type="Proteomes" id="UP001574673"/>
    </source>
</evidence>
<protein>
    <submittedName>
        <fullName evidence="2">DUF3750 domain-containing protein</fullName>
    </submittedName>
</protein>
<feature type="domain" description="Rhodanese" evidence="1">
    <location>
        <begin position="10"/>
        <end position="45"/>
    </location>
</feature>
<dbReference type="Proteomes" id="UP001574673">
    <property type="component" value="Unassembled WGS sequence"/>
</dbReference>
<dbReference type="InterPro" id="IPR022224">
    <property type="entry name" value="DUF3750"/>
</dbReference>
<dbReference type="RefSeq" id="WP_418891954.1">
    <property type="nucleotide sequence ID" value="NZ_JBEUWX010000003.1"/>
</dbReference>
<gene>
    <name evidence="2" type="ORF">ABCS64_11080</name>
</gene>
<reference evidence="3" key="1">
    <citation type="submission" date="2024-06" db="EMBL/GenBank/DDBJ databases">
        <title>Radixoralia hellwigii gen. nov., sp nov., isolated from a root canal in the human oral cavity.</title>
        <authorList>
            <person name="Bartsch S."/>
            <person name="Wittmer A."/>
            <person name="Schulz A.-K."/>
            <person name="Neumann-Schaal M."/>
            <person name="Wolf J."/>
            <person name="Gronow S."/>
            <person name="Tennert C."/>
            <person name="Haecker G."/>
            <person name="Cieplik F."/>
            <person name="Al-Ahmad A."/>
        </authorList>
    </citation>
    <scope>NUCLEOTIDE SEQUENCE [LARGE SCALE GENOMIC DNA]</scope>
    <source>
        <strain evidence="3">Wk13</strain>
    </source>
</reference>
<proteinExistence type="predicted"/>
<dbReference type="Pfam" id="PF12570">
    <property type="entry name" value="DUF3750"/>
    <property type="match status" value="1"/>
</dbReference>
<organism evidence="2 3">
    <name type="scientific">Dentiradicibacter hellwigii</name>
    <dbReference type="NCBI Taxonomy" id="3149053"/>
    <lineage>
        <taxon>Bacteria</taxon>
        <taxon>Pseudomonadati</taxon>
        <taxon>Pseudomonadota</taxon>
        <taxon>Betaproteobacteria</taxon>
        <taxon>Rhodocyclales</taxon>
        <taxon>Rhodocyclaceae</taxon>
        <taxon>Dentiradicibacter</taxon>
    </lineage>
</organism>
<accession>A0ABV4UGU1</accession>
<dbReference type="EMBL" id="JBEUWX010000003">
    <property type="protein sequence ID" value="MFA9950858.1"/>
    <property type="molecule type" value="Genomic_DNA"/>
</dbReference>